<name>A0ABY5BD34_BURGL</name>
<evidence type="ECO:0000313" key="2">
    <source>
        <dbReference type="Proteomes" id="UP001056386"/>
    </source>
</evidence>
<evidence type="ECO:0000313" key="1">
    <source>
        <dbReference type="EMBL" id="USS44425.1"/>
    </source>
</evidence>
<sequence length="111" mass="12282">MSAAPLGRRRGRRWPGELRPVASLLRRFKRQLLVLLLLLISGCTVSSTPAFSAEERLADRRGHACRVLLAAHDPVFVRQAFDATTTRSVLPQPTGSWFGSRTLCAPTDNDL</sequence>
<keyword evidence="2" id="KW-1185">Reference proteome</keyword>
<keyword evidence="1" id="KW-0614">Plasmid</keyword>
<reference evidence="1" key="1">
    <citation type="submission" date="2022-06" db="EMBL/GenBank/DDBJ databases">
        <title>Draft genome sequence of Burkholderia glumae strain GR20004 isolated from rice panicle showing bacterial panicle blight.</title>
        <authorList>
            <person name="Choi S.Y."/>
            <person name="Lee Y.H."/>
        </authorList>
    </citation>
    <scope>NUCLEOTIDE SEQUENCE</scope>
    <source>
        <strain evidence="1">GR20004</strain>
        <plasmid evidence="1">unnamed3</plasmid>
    </source>
</reference>
<proteinExistence type="predicted"/>
<gene>
    <name evidence="1" type="ORF">NFI99_14240</name>
</gene>
<dbReference type="EMBL" id="CP099586">
    <property type="protein sequence ID" value="USS44425.1"/>
    <property type="molecule type" value="Genomic_DNA"/>
</dbReference>
<accession>A0ABY5BD34</accession>
<dbReference type="RefSeq" id="WP_155297056.1">
    <property type="nucleotide sequence ID" value="NZ_CP021160.1"/>
</dbReference>
<dbReference type="Proteomes" id="UP001056386">
    <property type="component" value="Plasmid unnamed3"/>
</dbReference>
<geneLocation type="plasmid" evidence="1 2">
    <name>unnamed3</name>
</geneLocation>
<organism evidence="1 2">
    <name type="scientific">Burkholderia glumae</name>
    <name type="common">Pseudomonas glumae</name>
    <dbReference type="NCBI Taxonomy" id="337"/>
    <lineage>
        <taxon>Bacteria</taxon>
        <taxon>Pseudomonadati</taxon>
        <taxon>Pseudomonadota</taxon>
        <taxon>Betaproteobacteria</taxon>
        <taxon>Burkholderiales</taxon>
        <taxon>Burkholderiaceae</taxon>
        <taxon>Burkholderia</taxon>
    </lineage>
</organism>
<protein>
    <recommendedName>
        <fullName evidence="3">Lipoprotein</fullName>
    </recommendedName>
</protein>
<evidence type="ECO:0008006" key="3">
    <source>
        <dbReference type="Google" id="ProtNLM"/>
    </source>
</evidence>